<protein>
    <submittedName>
        <fullName evidence="2">Uncharacterized protein</fullName>
    </submittedName>
</protein>
<proteinExistence type="predicted"/>
<evidence type="ECO:0000313" key="2">
    <source>
        <dbReference type="EMBL" id="MDI1488549.1"/>
    </source>
</evidence>
<evidence type="ECO:0000256" key="1">
    <source>
        <dbReference type="SAM" id="Phobius"/>
    </source>
</evidence>
<comment type="caution">
    <text evidence="2">The sequence shown here is derived from an EMBL/GenBank/DDBJ whole genome shotgun (WGS) entry which is preliminary data.</text>
</comment>
<organism evidence="2 3">
    <name type="scientific">Ramalina farinacea</name>
    <dbReference type="NCBI Taxonomy" id="258253"/>
    <lineage>
        <taxon>Eukaryota</taxon>
        <taxon>Fungi</taxon>
        <taxon>Dikarya</taxon>
        <taxon>Ascomycota</taxon>
        <taxon>Pezizomycotina</taxon>
        <taxon>Lecanoromycetes</taxon>
        <taxon>OSLEUM clade</taxon>
        <taxon>Lecanoromycetidae</taxon>
        <taxon>Lecanorales</taxon>
        <taxon>Lecanorineae</taxon>
        <taxon>Ramalinaceae</taxon>
        <taxon>Ramalina</taxon>
    </lineage>
</organism>
<keyword evidence="3" id="KW-1185">Reference proteome</keyword>
<feature type="transmembrane region" description="Helical" evidence="1">
    <location>
        <begin position="289"/>
        <end position="314"/>
    </location>
</feature>
<name>A0AA43TUQ7_9LECA</name>
<reference evidence="2" key="1">
    <citation type="journal article" date="2023" name="Genome Biol. Evol.">
        <title>First Whole Genome Sequence and Flow Cytometry Genome Size Data for the Lichen-Forming Fungus Ramalina farinacea (Ascomycota).</title>
        <authorList>
            <person name="Llewellyn T."/>
            <person name="Mian S."/>
            <person name="Hill R."/>
            <person name="Leitch I.J."/>
            <person name="Gaya E."/>
        </authorList>
    </citation>
    <scope>NUCLEOTIDE SEQUENCE</scope>
    <source>
        <strain evidence="2">LIQ254RAFAR</strain>
    </source>
</reference>
<feature type="transmembrane region" description="Helical" evidence="1">
    <location>
        <begin position="90"/>
        <end position="109"/>
    </location>
</feature>
<sequence>MRGDKDKALQTKIVHCMGATIFVASMMPVTSNTNVPCPLGWQISKDSKINDWVSPFVGFLIPAIVFCLAIPRRRQLNVPDTLFDVPPGEVASAIRVVVMVPAAALIAAIDTIQWLVTIFALAGPILLSGIYEAVLDSRLLEYLDEKMRNNLLSTAQRAHLLLVILVGNLDMMHDPSGRDDTAWNHIDRNGGLLHNLRRGVKKTGHDNLDVGATTNDVPTEASPKDIARVGTQLQEMLAAQYRPGTRTFVGFTDDDLELETISSHQTIESSGASSEDVGKMKTQLRTMLAAQYSFGVTVGAPIVFFCGSFFYTLVDNFTNFGSNNVSHALGRTAH</sequence>
<keyword evidence="1" id="KW-0812">Transmembrane</keyword>
<keyword evidence="1" id="KW-0472">Membrane</keyword>
<keyword evidence="1" id="KW-1133">Transmembrane helix</keyword>
<accession>A0AA43TUQ7</accession>
<dbReference type="EMBL" id="JAPUFD010000007">
    <property type="protein sequence ID" value="MDI1488549.1"/>
    <property type="molecule type" value="Genomic_DNA"/>
</dbReference>
<evidence type="ECO:0000313" key="3">
    <source>
        <dbReference type="Proteomes" id="UP001161017"/>
    </source>
</evidence>
<gene>
    <name evidence="2" type="ORF">OHK93_007824</name>
</gene>
<feature type="transmembrane region" description="Helical" evidence="1">
    <location>
        <begin position="52"/>
        <end position="70"/>
    </location>
</feature>
<feature type="transmembrane region" description="Helical" evidence="1">
    <location>
        <begin position="115"/>
        <end position="134"/>
    </location>
</feature>
<feature type="transmembrane region" description="Helical" evidence="1">
    <location>
        <begin position="12"/>
        <end position="32"/>
    </location>
</feature>
<dbReference type="AlphaFoldDB" id="A0AA43TUQ7"/>
<dbReference type="Proteomes" id="UP001161017">
    <property type="component" value="Unassembled WGS sequence"/>
</dbReference>